<dbReference type="PIRSF" id="PIRSF006816">
    <property type="entry name" value="Cyc3_hyd_g"/>
    <property type="match status" value="1"/>
</dbReference>
<evidence type="ECO:0000259" key="13">
    <source>
        <dbReference type="PROSITE" id="PS51384"/>
    </source>
</evidence>
<reference evidence="14 15" key="1">
    <citation type="submission" date="2018-12" db="EMBL/GenBank/DDBJ databases">
        <title>Genome sequencing of Prevotella sp. KCOM 3155 (= JS262).</title>
        <authorList>
            <person name="Kook J.-K."/>
            <person name="Park S.-N."/>
            <person name="Lim Y.K."/>
        </authorList>
    </citation>
    <scope>NUCLEOTIDE SEQUENCE [LARGE SCALE GENOMIC DNA]</scope>
    <source>
        <strain evidence="14 15">KCOM 3155</strain>
    </source>
</reference>
<dbReference type="GO" id="GO:0046872">
    <property type="term" value="F:metal ion binding"/>
    <property type="evidence" value="ECO:0007669"/>
    <property type="project" value="UniProtKB-KW"/>
</dbReference>
<keyword evidence="8 12" id="KW-0408">Iron</keyword>
<dbReference type="RefSeq" id="WP_126677610.1">
    <property type="nucleotide sequence ID" value="NZ_CAUTIM010000017.1"/>
</dbReference>
<dbReference type="OrthoDB" id="9789468at2"/>
<dbReference type="GO" id="GO:0051537">
    <property type="term" value="F:2 iron, 2 sulfur cluster binding"/>
    <property type="evidence" value="ECO:0007669"/>
    <property type="project" value="UniProtKB-KW"/>
</dbReference>
<feature type="binding site" evidence="12">
    <location>
        <position position="223"/>
    </location>
    <ligand>
        <name>[2Fe-2S] cluster</name>
        <dbReference type="ChEBI" id="CHEBI:190135"/>
    </ligand>
</feature>
<feature type="binding site" evidence="12">
    <location>
        <position position="231"/>
    </location>
    <ligand>
        <name>[2Fe-2S] cluster</name>
        <dbReference type="ChEBI" id="CHEBI:190135"/>
    </ligand>
</feature>
<dbReference type="CDD" id="cd06218">
    <property type="entry name" value="DHOD_e_trans"/>
    <property type="match status" value="1"/>
</dbReference>
<keyword evidence="6 11" id="KW-0274">FAD</keyword>
<feature type="binding site" evidence="12">
    <location>
        <position position="228"/>
    </location>
    <ligand>
        <name>[2Fe-2S] cluster</name>
        <dbReference type="ChEBI" id="CHEBI:190135"/>
    </ligand>
</feature>
<accession>A0A432LHB5</accession>
<dbReference type="InterPro" id="IPR017938">
    <property type="entry name" value="Riboflavin_synthase-like_b-brl"/>
</dbReference>
<name>A0A432LHB5_9BACT</name>
<dbReference type="InterPro" id="IPR019480">
    <property type="entry name" value="Dihydroorotate_DH_Fe-S-bd"/>
</dbReference>
<dbReference type="Gene3D" id="2.10.240.10">
    <property type="entry name" value="Dihydroorotate dehydrogenase, electron transfer subunit"/>
    <property type="match status" value="1"/>
</dbReference>
<keyword evidence="2" id="KW-0813">Transport</keyword>
<dbReference type="GO" id="GO:0016491">
    <property type="term" value="F:oxidoreductase activity"/>
    <property type="evidence" value="ECO:0007669"/>
    <property type="project" value="InterPro"/>
</dbReference>
<dbReference type="InterPro" id="IPR012165">
    <property type="entry name" value="Cyt_c3_hydrogenase_gsu"/>
</dbReference>
<evidence type="ECO:0000256" key="1">
    <source>
        <dbReference type="ARBA" id="ARBA00006422"/>
    </source>
</evidence>
<evidence type="ECO:0000256" key="6">
    <source>
        <dbReference type="ARBA" id="ARBA00022827"/>
    </source>
</evidence>
<dbReference type="InterPro" id="IPR001433">
    <property type="entry name" value="OxRdtase_FAD/NAD-bd"/>
</dbReference>
<dbReference type="InterPro" id="IPR050353">
    <property type="entry name" value="PyrK_electron_transfer"/>
</dbReference>
<dbReference type="Proteomes" id="UP000278983">
    <property type="component" value="Unassembled WGS sequence"/>
</dbReference>
<keyword evidence="3 11" id="KW-0285">Flavoprotein</keyword>
<evidence type="ECO:0000256" key="5">
    <source>
        <dbReference type="ARBA" id="ARBA00022723"/>
    </source>
</evidence>
<evidence type="ECO:0000256" key="12">
    <source>
        <dbReference type="PIRSR" id="PIRSR006816-2"/>
    </source>
</evidence>
<dbReference type="Pfam" id="PF10418">
    <property type="entry name" value="DHODB_Fe-S_bind"/>
    <property type="match status" value="1"/>
</dbReference>
<comment type="cofactor">
    <cofactor evidence="11">
        <name>FAD</name>
        <dbReference type="ChEBI" id="CHEBI:57692"/>
    </cofactor>
    <text evidence="11">Binds 1 FAD per subunit.</text>
</comment>
<dbReference type="Gene3D" id="2.40.30.10">
    <property type="entry name" value="Translation factors"/>
    <property type="match status" value="1"/>
</dbReference>
<dbReference type="EMBL" id="RYYU01000001">
    <property type="protein sequence ID" value="RUL58513.1"/>
    <property type="molecule type" value="Genomic_DNA"/>
</dbReference>
<evidence type="ECO:0000256" key="7">
    <source>
        <dbReference type="ARBA" id="ARBA00022982"/>
    </source>
</evidence>
<evidence type="ECO:0000256" key="10">
    <source>
        <dbReference type="ARBA" id="ARBA00034078"/>
    </source>
</evidence>
<dbReference type="GO" id="GO:0050660">
    <property type="term" value="F:flavin adenine dinucleotide binding"/>
    <property type="evidence" value="ECO:0007669"/>
    <property type="project" value="InterPro"/>
</dbReference>
<evidence type="ECO:0000256" key="9">
    <source>
        <dbReference type="ARBA" id="ARBA00023014"/>
    </source>
</evidence>
<comment type="similarity">
    <text evidence="1">Belongs to the PyrK family.</text>
</comment>
<feature type="domain" description="FAD-binding FR-type" evidence="13">
    <location>
        <begin position="3"/>
        <end position="103"/>
    </location>
</feature>
<feature type="binding site" evidence="12">
    <location>
        <position position="243"/>
    </location>
    <ligand>
        <name>[2Fe-2S] cluster</name>
        <dbReference type="ChEBI" id="CHEBI:190135"/>
    </ligand>
</feature>
<comment type="cofactor">
    <cofactor evidence="10">
        <name>[2Fe-2S] cluster</name>
        <dbReference type="ChEBI" id="CHEBI:190135"/>
    </cofactor>
</comment>
<dbReference type="AlphaFoldDB" id="A0A432LHB5"/>
<dbReference type="GO" id="GO:0006221">
    <property type="term" value="P:pyrimidine nucleotide biosynthetic process"/>
    <property type="evidence" value="ECO:0007669"/>
    <property type="project" value="InterPro"/>
</dbReference>
<keyword evidence="5 12" id="KW-0479">Metal-binding</keyword>
<dbReference type="SUPFAM" id="SSF63380">
    <property type="entry name" value="Riboflavin synthase domain-like"/>
    <property type="match status" value="1"/>
</dbReference>
<dbReference type="InterPro" id="IPR017927">
    <property type="entry name" value="FAD-bd_FR_type"/>
</dbReference>
<feature type="binding site" evidence="11">
    <location>
        <begin position="78"/>
        <end position="79"/>
    </location>
    <ligand>
        <name>FAD</name>
        <dbReference type="ChEBI" id="CHEBI:57692"/>
    </ligand>
</feature>
<feature type="binding site" evidence="11">
    <location>
        <begin position="54"/>
        <end position="57"/>
    </location>
    <ligand>
        <name>FAD</name>
        <dbReference type="ChEBI" id="CHEBI:57692"/>
    </ligand>
</feature>
<dbReference type="PANTHER" id="PTHR43513:SF3">
    <property type="entry name" value="DIHYDROOROTATE DEHYDROGENASE B (NAD(+)), ELECTRON TRANSFER SUBUNIT-RELATED"/>
    <property type="match status" value="1"/>
</dbReference>
<sequence length="258" mass="28578">MKKYILDLTVSDVCRINDKYVLVKLTHDEELPPMIPGQFVEVRVDGSSTTFLRRPISVNFVDRERNELWLLVAAVGDGTRRIAMLKKGEMLNCVLPLGRGFTMPESADAKVLLVGGGVGVAPLLYMGMAMRERGIEPKFLLGARRAADLLLLDEFRKYGRVMITTEDGSEGERGFVTNHSILATERFTQICTCGPKPMMMAVARYASKEHIDCEVSLENCMACGVGACLCCVEDTTEGNVCVCTEGPVFDIKQLKWEI</sequence>
<keyword evidence="15" id="KW-1185">Reference proteome</keyword>
<comment type="cofactor">
    <cofactor evidence="12">
        <name>[2Fe-2S] cluster</name>
        <dbReference type="ChEBI" id="CHEBI:190135"/>
    </cofactor>
    <text evidence="12">Binds 1 [2Fe-2S] cluster per subunit.</text>
</comment>
<protein>
    <submittedName>
        <fullName evidence="14">Dihydroorotate dehydrogenase electron transfer subunit</fullName>
    </submittedName>
</protein>
<dbReference type="Pfam" id="PF00175">
    <property type="entry name" value="NAD_binding_1"/>
    <property type="match status" value="1"/>
</dbReference>
<dbReference type="PANTHER" id="PTHR43513">
    <property type="entry name" value="DIHYDROOROTATE DEHYDROGENASE B (NAD(+)), ELECTRON TRANSFER SUBUNIT"/>
    <property type="match status" value="1"/>
</dbReference>
<dbReference type="PROSITE" id="PS51384">
    <property type="entry name" value="FAD_FR"/>
    <property type="match status" value="1"/>
</dbReference>
<organism evidence="14 15">
    <name type="scientific">Prevotella koreensis</name>
    <dbReference type="NCBI Taxonomy" id="2490854"/>
    <lineage>
        <taxon>Bacteria</taxon>
        <taxon>Pseudomonadati</taxon>
        <taxon>Bacteroidota</taxon>
        <taxon>Bacteroidia</taxon>
        <taxon>Bacteroidales</taxon>
        <taxon>Prevotellaceae</taxon>
        <taxon>Prevotella</taxon>
    </lineage>
</organism>
<keyword evidence="9 12" id="KW-0411">Iron-sulfur</keyword>
<keyword evidence="7" id="KW-0249">Electron transport</keyword>
<dbReference type="Gene3D" id="3.40.50.80">
    <property type="entry name" value="Nucleotide-binding domain of ferredoxin-NADP reductase (FNR) module"/>
    <property type="match status" value="1"/>
</dbReference>
<comment type="caution">
    <text evidence="14">The sequence shown here is derived from an EMBL/GenBank/DDBJ whole genome shotgun (WGS) entry which is preliminary data.</text>
</comment>
<evidence type="ECO:0000256" key="3">
    <source>
        <dbReference type="ARBA" id="ARBA00022630"/>
    </source>
</evidence>
<evidence type="ECO:0000256" key="2">
    <source>
        <dbReference type="ARBA" id="ARBA00022448"/>
    </source>
</evidence>
<gene>
    <name evidence="14" type="ORF">EHV08_01165</name>
</gene>
<dbReference type="SUPFAM" id="SSF52343">
    <property type="entry name" value="Ferredoxin reductase-like, C-terminal NADP-linked domain"/>
    <property type="match status" value="1"/>
</dbReference>
<evidence type="ECO:0000256" key="4">
    <source>
        <dbReference type="ARBA" id="ARBA00022714"/>
    </source>
</evidence>
<keyword evidence="4 12" id="KW-0001">2Fe-2S</keyword>
<evidence type="ECO:0000313" key="15">
    <source>
        <dbReference type="Proteomes" id="UP000278983"/>
    </source>
</evidence>
<dbReference type="InterPro" id="IPR037117">
    <property type="entry name" value="Dihydroorotate_DH_ele_sf"/>
</dbReference>
<proteinExistence type="inferred from homology"/>
<evidence type="ECO:0000313" key="14">
    <source>
        <dbReference type="EMBL" id="RUL58513.1"/>
    </source>
</evidence>
<evidence type="ECO:0000256" key="8">
    <source>
        <dbReference type="ARBA" id="ARBA00023004"/>
    </source>
</evidence>
<dbReference type="InterPro" id="IPR039261">
    <property type="entry name" value="FNR_nucleotide-bd"/>
</dbReference>
<evidence type="ECO:0000256" key="11">
    <source>
        <dbReference type="PIRSR" id="PIRSR006816-1"/>
    </source>
</evidence>